<dbReference type="STRING" id="1890683.A0A427YRE1"/>
<feature type="compositionally biased region" description="Acidic residues" evidence="18">
    <location>
        <begin position="670"/>
        <end position="679"/>
    </location>
</feature>
<evidence type="ECO:0000256" key="18">
    <source>
        <dbReference type="SAM" id="MobiDB-lite"/>
    </source>
</evidence>
<dbReference type="InterPro" id="IPR029052">
    <property type="entry name" value="Metallo-depent_PP-like"/>
</dbReference>
<keyword evidence="8 16" id="KW-0255">Endonuclease</keyword>
<evidence type="ECO:0000256" key="3">
    <source>
        <dbReference type="ARBA" id="ARBA00004286"/>
    </source>
</evidence>
<comment type="caution">
    <text evidence="20">The sequence shown here is derived from an EMBL/GenBank/DDBJ whole genome shotgun (WGS) entry which is preliminary data.</text>
</comment>
<dbReference type="GO" id="GO:0008296">
    <property type="term" value="F:3'-5'-DNA exonuclease activity"/>
    <property type="evidence" value="ECO:0007669"/>
    <property type="project" value="InterPro"/>
</dbReference>
<proteinExistence type="inferred from homology"/>
<dbReference type="GO" id="GO:0000014">
    <property type="term" value="F:single-stranded DNA endodeoxyribonuclease activity"/>
    <property type="evidence" value="ECO:0007669"/>
    <property type="project" value="TreeGrafter"/>
</dbReference>
<feature type="compositionally biased region" description="Basic and acidic residues" evidence="18">
    <location>
        <begin position="567"/>
        <end position="582"/>
    </location>
</feature>
<keyword evidence="10 16" id="KW-0378">Hydrolase</keyword>
<evidence type="ECO:0000313" key="20">
    <source>
        <dbReference type="EMBL" id="RSH93640.1"/>
    </source>
</evidence>
<comment type="function">
    <text evidence="16">Core component of the MRN complex, which plays a central role in double-strand break (DSB) repair, DNA recombination, maintenance of telomere integrity and meiosis. The MRN complex is involved in the repair of DNA double-strand breaks (DSBs) via homologous recombination (HR), an error-free mechanism which primarily occurs during S and G2 phases. The complex (1) mediates the end resection of damaged DNA, which generates proper single-stranded DNA, a key initial steps in HR, and is (2) required for the recruitment of other repair factors and efficient activation of ATM and ATR upon DNA damage. Within the MRN complex, MRE11 possesses both single-strand endonuclease activity and double-strand-specific 3'-5' exonuclease activity. MRE11 first endonucleolytically cleaves the 5' strand at DNA DSB ends to prevent non-homologous end joining (NHEJ) and licence HR. It then generates a single-stranded DNA gap via 3' to 5' exonucleolytic degradation, which is required for single-strand invasion and recombination.</text>
</comment>
<protein>
    <recommendedName>
        <fullName evidence="16">Double-strand break repair protein</fullName>
    </recommendedName>
</protein>
<dbReference type="InterPro" id="IPR004843">
    <property type="entry name" value="Calcineurin-like_PHP"/>
</dbReference>
<keyword evidence="15 16" id="KW-0469">Meiosis</keyword>
<evidence type="ECO:0000256" key="8">
    <source>
        <dbReference type="ARBA" id="ARBA00022759"/>
    </source>
</evidence>
<feature type="compositionally biased region" description="Acidic residues" evidence="18">
    <location>
        <begin position="617"/>
        <end position="635"/>
    </location>
</feature>
<evidence type="ECO:0000256" key="11">
    <source>
        <dbReference type="ARBA" id="ARBA00022839"/>
    </source>
</evidence>
<reference evidence="20 21" key="1">
    <citation type="submission" date="2018-11" db="EMBL/GenBank/DDBJ databases">
        <title>Genome sequence of Saitozyma podzolica DSM 27192.</title>
        <authorList>
            <person name="Aliyu H."/>
            <person name="Gorte O."/>
            <person name="Ochsenreither K."/>
        </authorList>
    </citation>
    <scope>NUCLEOTIDE SEQUENCE [LARGE SCALE GENOMIC DNA]</scope>
    <source>
        <strain evidence="20 21">DSM 27192</strain>
    </source>
</reference>
<feature type="region of interest" description="Disordered" evidence="18">
    <location>
        <begin position="567"/>
        <end position="735"/>
    </location>
</feature>
<dbReference type="GO" id="GO:0007095">
    <property type="term" value="P:mitotic G2 DNA damage checkpoint signaling"/>
    <property type="evidence" value="ECO:0007669"/>
    <property type="project" value="TreeGrafter"/>
</dbReference>
<comment type="subcellular location">
    <subcellularLocation>
        <location evidence="3">Chromosome</location>
    </subcellularLocation>
    <subcellularLocation>
        <location evidence="2 16">Nucleus</location>
    </subcellularLocation>
</comment>
<dbReference type="GO" id="GO:0031573">
    <property type="term" value="P:mitotic intra-S DNA damage checkpoint signaling"/>
    <property type="evidence" value="ECO:0007669"/>
    <property type="project" value="TreeGrafter"/>
</dbReference>
<evidence type="ECO:0000256" key="4">
    <source>
        <dbReference type="ARBA" id="ARBA00009028"/>
    </source>
</evidence>
<dbReference type="Pfam" id="PF04152">
    <property type="entry name" value="Mre11_DNA_bind"/>
    <property type="match status" value="1"/>
</dbReference>
<dbReference type="OrthoDB" id="30417at2759"/>
<dbReference type="GO" id="GO:0006303">
    <property type="term" value="P:double-strand break repair via nonhomologous end joining"/>
    <property type="evidence" value="ECO:0007669"/>
    <property type="project" value="TreeGrafter"/>
</dbReference>
<gene>
    <name evidence="20" type="primary">MRE11</name>
    <name evidence="20" type="ORF">EHS25_006286</name>
</gene>
<keyword evidence="6 16" id="KW-0540">Nuclease</keyword>
<feature type="region of interest" description="Disordered" evidence="18">
    <location>
        <begin position="1"/>
        <end position="26"/>
    </location>
</feature>
<dbReference type="Proteomes" id="UP000279259">
    <property type="component" value="Unassembled WGS sequence"/>
</dbReference>
<dbReference type="InterPro" id="IPR003701">
    <property type="entry name" value="Mre11"/>
</dbReference>
<keyword evidence="11 16" id="KW-0269">Exonuclease</keyword>
<dbReference type="InterPro" id="IPR038487">
    <property type="entry name" value="Mre11_capping_dom"/>
</dbReference>
<dbReference type="EMBL" id="RSCD01000003">
    <property type="protein sequence ID" value="RSH93640.1"/>
    <property type="molecule type" value="Genomic_DNA"/>
</dbReference>
<evidence type="ECO:0000256" key="2">
    <source>
        <dbReference type="ARBA" id="ARBA00004123"/>
    </source>
</evidence>
<keyword evidence="5" id="KW-0158">Chromosome</keyword>
<comment type="similarity">
    <text evidence="4 16">Belongs to the MRE11/RAD32 family.</text>
</comment>
<organism evidence="20 21">
    <name type="scientific">Saitozyma podzolica</name>
    <dbReference type="NCBI Taxonomy" id="1890683"/>
    <lineage>
        <taxon>Eukaryota</taxon>
        <taxon>Fungi</taxon>
        <taxon>Dikarya</taxon>
        <taxon>Basidiomycota</taxon>
        <taxon>Agaricomycotina</taxon>
        <taxon>Tremellomycetes</taxon>
        <taxon>Tremellales</taxon>
        <taxon>Trimorphomycetaceae</taxon>
        <taxon>Saitozyma</taxon>
    </lineage>
</organism>
<evidence type="ECO:0000256" key="1">
    <source>
        <dbReference type="ARBA" id="ARBA00001936"/>
    </source>
</evidence>
<dbReference type="GO" id="GO:0097552">
    <property type="term" value="P:mitochondrial double-strand break repair via homologous recombination"/>
    <property type="evidence" value="ECO:0007669"/>
    <property type="project" value="TreeGrafter"/>
</dbReference>
<keyword evidence="21" id="KW-1185">Reference proteome</keyword>
<feature type="compositionally biased region" description="Low complexity" evidence="18">
    <location>
        <begin position="645"/>
        <end position="657"/>
    </location>
</feature>
<evidence type="ECO:0000256" key="7">
    <source>
        <dbReference type="ARBA" id="ARBA00022723"/>
    </source>
</evidence>
<keyword evidence="13 16" id="KW-0464">Manganese</keyword>
<name>A0A427YRE1_9TREE</name>
<evidence type="ECO:0000256" key="14">
    <source>
        <dbReference type="ARBA" id="ARBA00023242"/>
    </source>
</evidence>
<evidence type="ECO:0000256" key="17">
    <source>
        <dbReference type="PIRSR" id="PIRSR000882-1"/>
    </source>
</evidence>
<dbReference type="InterPro" id="IPR041796">
    <property type="entry name" value="Mre11_N"/>
</dbReference>
<dbReference type="GO" id="GO:0042138">
    <property type="term" value="P:meiotic DNA double-strand break formation"/>
    <property type="evidence" value="ECO:0007669"/>
    <property type="project" value="TreeGrafter"/>
</dbReference>
<evidence type="ECO:0000259" key="19">
    <source>
        <dbReference type="SMART" id="SM01347"/>
    </source>
</evidence>
<feature type="active site" description="Proton donor" evidence="17">
    <location>
        <position position="152"/>
    </location>
</feature>
<dbReference type="PANTHER" id="PTHR10139">
    <property type="entry name" value="DOUBLE-STRAND BREAK REPAIR PROTEIN MRE11"/>
    <property type="match status" value="1"/>
</dbReference>
<evidence type="ECO:0000256" key="5">
    <source>
        <dbReference type="ARBA" id="ARBA00022454"/>
    </source>
</evidence>
<dbReference type="GO" id="GO:0035861">
    <property type="term" value="C:site of double-strand break"/>
    <property type="evidence" value="ECO:0007669"/>
    <property type="project" value="TreeGrafter"/>
</dbReference>
<dbReference type="InterPro" id="IPR007281">
    <property type="entry name" value="Mre11_DNA-bd"/>
</dbReference>
<evidence type="ECO:0000313" key="21">
    <source>
        <dbReference type="Proteomes" id="UP000279259"/>
    </source>
</evidence>
<evidence type="ECO:0000256" key="12">
    <source>
        <dbReference type="ARBA" id="ARBA00023204"/>
    </source>
</evidence>
<evidence type="ECO:0000256" key="16">
    <source>
        <dbReference type="PIRNR" id="PIRNR000882"/>
    </source>
</evidence>
<dbReference type="GO" id="GO:0000724">
    <property type="term" value="P:double-strand break repair via homologous recombination"/>
    <property type="evidence" value="ECO:0007669"/>
    <property type="project" value="TreeGrafter"/>
</dbReference>
<sequence>MPASLPPASGRSRVNGTAELEPTPSIVQSDPDNCFSILLATDNHIGYAEKDPVRGQDAINTFREILEIARDAEVDFILLAGDLFHENRPSRSCLHQTIALLREYTLGDKPISFELMSDPMDGSTPGFSFPAVNYEDPNLNIAIPVFSIHGNHDDPQGTGPEGALCALDILSVSGVLNYFGKLDLASDEAVDDAADKGIRIRPVLLRKGDTHLAMYGVGNVKDARMHYELRSNRVKMFMPEGGEVAEEEWFNMLLVHQNRWVESTPRAIGTVDGLARGGARPADDLRVKHGPQQSVPEGMFDDSIKLVVWGHEHDCRIWPEKVEGKDYYITQPGSSVATSLAPGEALPKHVGILSIQGSQFQIAEIPLKTVRPFELDEVVLSEAAAIEVNKMSLDDKDSITAFLRGKVEELIAQAKQKWKETHGNVKDMMLPLIRLKVETSDAKEMTNPVRFGQDFVGRVANPRDILQYYRRKKAAERKSKNLPDAPDMEDEDEEWGADDPAAMTANDRLSKLRMANLVKQYLQAQNLEVLVENGLEDAVMRFVDKDDKDAIKDFVADTLKVVGRDMRGKQVQEEDVEEHMMQAKENAVAQWATEHPSGRNEEDRKKKTKGKSRQRDSDEDSMAAEDSMMEVDSDDASFRSGSVQPKGKGAKAAAKPAARGKKAPLFDERSESEESEVEEVMPQKKSRGTGASAGAKAAATAATSSRAPAKRAGTSAASKSKSGSKTPAPKQSQLT</sequence>
<dbReference type="GO" id="GO:0030870">
    <property type="term" value="C:Mre11 complex"/>
    <property type="evidence" value="ECO:0007669"/>
    <property type="project" value="UniProtKB-UniRule"/>
</dbReference>
<dbReference type="Gene3D" id="3.30.110.110">
    <property type="entry name" value="Mre11, capping domain"/>
    <property type="match status" value="1"/>
</dbReference>
<dbReference type="CDD" id="cd00840">
    <property type="entry name" value="MPP_Mre11_N"/>
    <property type="match status" value="1"/>
</dbReference>
<dbReference type="Pfam" id="PF00149">
    <property type="entry name" value="Metallophos"/>
    <property type="match status" value="1"/>
</dbReference>
<dbReference type="PIRSF" id="PIRSF000882">
    <property type="entry name" value="DSB_repair_MRE11"/>
    <property type="match status" value="1"/>
</dbReference>
<dbReference type="SUPFAM" id="SSF56300">
    <property type="entry name" value="Metallo-dependent phosphatases"/>
    <property type="match status" value="1"/>
</dbReference>
<dbReference type="Gene3D" id="3.60.21.10">
    <property type="match status" value="1"/>
</dbReference>
<dbReference type="PANTHER" id="PTHR10139:SF1">
    <property type="entry name" value="DOUBLE-STRAND BREAK REPAIR PROTEIN MRE11"/>
    <property type="match status" value="1"/>
</dbReference>
<evidence type="ECO:0000256" key="15">
    <source>
        <dbReference type="ARBA" id="ARBA00023254"/>
    </source>
</evidence>
<feature type="region of interest" description="Disordered" evidence="18">
    <location>
        <begin position="476"/>
        <end position="499"/>
    </location>
</feature>
<accession>A0A427YRE1</accession>
<keyword evidence="7" id="KW-0479">Metal-binding</keyword>
<feature type="compositionally biased region" description="Acidic residues" evidence="18">
    <location>
        <begin position="486"/>
        <end position="497"/>
    </location>
</feature>
<keyword evidence="9 16" id="KW-0227">DNA damage</keyword>
<evidence type="ECO:0000256" key="10">
    <source>
        <dbReference type="ARBA" id="ARBA00022801"/>
    </source>
</evidence>
<feature type="compositionally biased region" description="Low complexity" evidence="18">
    <location>
        <begin position="688"/>
        <end position="735"/>
    </location>
</feature>
<dbReference type="AlphaFoldDB" id="A0A427YRE1"/>
<evidence type="ECO:0000256" key="13">
    <source>
        <dbReference type="ARBA" id="ARBA00023211"/>
    </source>
</evidence>
<comment type="cofactor">
    <cofactor evidence="1 16">
        <name>Mn(2+)</name>
        <dbReference type="ChEBI" id="CHEBI:29035"/>
    </cofactor>
</comment>
<keyword evidence="14 16" id="KW-0539">Nucleus</keyword>
<keyword evidence="12 16" id="KW-0234">DNA repair</keyword>
<feature type="compositionally biased region" description="Basic and acidic residues" evidence="18">
    <location>
        <begin position="596"/>
        <end position="605"/>
    </location>
</feature>
<dbReference type="SMART" id="SM01347">
    <property type="entry name" value="Mre11_DNA_bind"/>
    <property type="match status" value="1"/>
</dbReference>
<evidence type="ECO:0000256" key="9">
    <source>
        <dbReference type="ARBA" id="ARBA00022763"/>
    </source>
</evidence>
<dbReference type="GO" id="GO:0030145">
    <property type="term" value="F:manganese ion binding"/>
    <property type="evidence" value="ECO:0007669"/>
    <property type="project" value="UniProtKB-UniRule"/>
</dbReference>
<dbReference type="GO" id="GO:0000723">
    <property type="term" value="P:telomere maintenance"/>
    <property type="evidence" value="ECO:0007669"/>
    <property type="project" value="TreeGrafter"/>
</dbReference>
<evidence type="ECO:0000256" key="6">
    <source>
        <dbReference type="ARBA" id="ARBA00022722"/>
    </source>
</evidence>
<feature type="domain" description="Mre11 DNA-binding" evidence="19">
    <location>
        <begin position="360"/>
        <end position="542"/>
    </location>
</feature>